<comment type="subcellular location">
    <subcellularLocation>
        <location evidence="1">Cell membrane</location>
        <topology evidence="1">Single-pass membrane protein</topology>
    </subcellularLocation>
</comment>
<dbReference type="Gene3D" id="2.40.50.910">
    <property type="entry name" value="Type VII secretion system EccB, repeat 3 domain"/>
    <property type="match status" value="1"/>
</dbReference>
<dbReference type="EMBL" id="JACHIV010000001">
    <property type="protein sequence ID" value="MBB5072079.1"/>
    <property type="molecule type" value="Genomic_DNA"/>
</dbReference>
<reference evidence="12 13" key="1">
    <citation type="submission" date="2020-08" db="EMBL/GenBank/DDBJ databases">
        <title>Sequencing the genomes of 1000 actinobacteria strains.</title>
        <authorList>
            <person name="Klenk H.-P."/>
        </authorList>
    </citation>
    <scope>NUCLEOTIDE SEQUENCE [LARGE SCALE GENOMIC DNA]</scope>
    <source>
        <strain evidence="12 13">DSM 45582</strain>
    </source>
</reference>
<protein>
    <submittedName>
        <fullName evidence="12">Type VII secretion protein EccB</fullName>
    </submittedName>
</protein>
<keyword evidence="4 11" id="KW-0812">Transmembrane</keyword>
<keyword evidence="9 11" id="KW-0472">Membrane</keyword>
<dbReference type="NCBIfam" id="TIGR03919">
    <property type="entry name" value="T7SS_EccB"/>
    <property type="match status" value="1"/>
</dbReference>
<evidence type="ECO:0000256" key="10">
    <source>
        <dbReference type="SAM" id="MobiDB-lite"/>
    </source>
</evidence>
<evidence type="ECO:0000256" key="6">
    <source>
        <dbReference type="ARBA" id="ARBA00022801"/>
    </source>
</evidence>
<keyword evidence="3" id="KW-1003">Cell membrane</keyword>
<dbReference type="AlphaFoldDB" id="A0A840NS24"/>
<sequence length="508" mass="52687">MESALVRKDAVMLHDPMGSHKRATVAGAILACIGLIGFLVWGLFGGKGSVPDPGSIVVGKESGSVYVVTADDAAQKRLIPMLNMASAKLLVMAQGGGQGGQAVQATTVKESALADFPRGPRTGMVNAPNYLPDPGNIAEPAWAICDVGQVRDNVDADQAQRSTKVETTVIGGDADHGTELAPDESLFVQDASSGQEYLIYRVENLPGRPNTKAVKAQVDRSEQAVMDIYGLNGQTPRTISTNMLNSVPDAPALQIPEAPSGPVGYMQNPYDSGDVVKQTVAGAPEKFYALLPEGKQEISPGAAAVLHASKRGSQEIPNSTGTITEAPTADTQKLDMDAFPTVVPKPLNFQQAATSCVSWRNINGQHHITVTTGEKSPAKTAPVKLAQHDGTGPKVDYFFMPAGKAAVVRGASNEAGSDSGPLYLVSDQGVIYGIKDAATAQGLGVINSPVGLQAGPSGILRTLPKGDLLDPAQASYVYDSVPVPPGGVNRPPPNPQAQQQSGSSATGS</sequence>
<gene>
    <name evidence="12" type="ORF">BJ969_005167</name>
</gene>
<evidence type="ECO:0000256" key="3">
    <source>
        <dbReference type="ARBA" id="ARBA00022475"/>
    </source>
</evidence>
<dbReference type="GO" id="GO:0005886">
    <property type="term" value="C:plasma membrane"/>
    <property type="evidence" value="ECO:0007669"/>
    <property type="project" value="UniProtKB-SubCell"/>
</dbReference>
<feature type="compositionally biased region" description="Low complexity" evidence="10">
    <location>
        <begin position="496"/>
        <end position="508"/>
    </location>
</feature>
<proteinExistence type="inferred from homology"/>
<dbReference type="InterPro" id="IPR007795">
    <property type="entry name" value="T7SS_EccB"/>
</dbReference>
<evidence type="ECO:0000313" key="12">
    <source>
        <dbReference type="EMBL" id="MBB5072079.1"/>
    </source>
</evidence>
<dbReference type="GO" id="GO:0005576">
    <property type="term" value="C:extracellular region"/>
    <property type="evidence" value="ECO:0007669"/>
    <property type="project" value="TreeGrafter"/>
</dbReference>
<dbReference type="GO" id="GO:0016787">
    <property type="term" value="F:hydrolase activity"/>
    <property type="evidence" value="ECO:0007669"/>
    <property type="project" value="UniProtKB-KW"/>
</dbReference>
<evidence type="ECO:0000256" key="1">
    <source>
        <dbReference type="ARBA" id="ARBA00004162"/>
    </source>
</evidence>
<evidence type="ECO:0000256" key="8">
    <source>
        <dbReference type="ARBA" id="ARBA00022989"/>
    </source>
</evidence>
<comment type="caution">
    <text evidence="12">The sequence shown here is derived from an EMBL/GenBank/DDBJ whole genome shotgun (WGS) entry which is preliminary data.</text>
</comment>
<evidence type="ECO:0000313" key="13">
    <source>
        <dbReference type="Proteomes" id="UP000580474"/>
    </source>
</evidence>
<evidence type="ECO:0000256" key="4">
    <source>
        <dbReference type="ARBA" id="ARBA00022692"/>
    </source>
</evidence>
<dbReference type="Proteomes" id="UP000580474">
    <property type="component" value="Unassembled WGS sequence"/>
</dbReference>
<dbReference type="Gene3D" id="3.30.2390.20">
    <property type="entry name" value="Type VII secretion system EccB, repeat 1 domain"/>
    <property type="match status" value="1"/>
</dbReference>
<dbReference type="GO" id="GO:0005524">
    <property type="term" value="F:ATP binding"/>
    <property type="evidence" value="ECO:0007669"/>
    <property type="project" value="UniProtKB-KW"/>
</dbReference>
<keyword evidence="6" id="KW-0378">Hydrolase</keyword>
<evidence type="ECO:0000256" key="5">
    <source>
        <dbReference type="ARBA" id="ARBA00022741"/>
    </source>
</evidence>
<keyword evidence="7" id="KW-0067">ATP-binding</keyword>
<keyword evidence="8 11" id="KW-1133">Transmembrane helix</keyword>
<feature type="compositionally biased region" description="Pro residues" evidence="10">
    <location>
        <begin position="482"/>
        <end position="495"/>
    </location>
</feature>
<evidence type="ECO:0000256" key="7">
    <source>
        <dbReference type="ARBA" id="ARBA00022840"/>
    </source>
</evidence>
<evidence type="ECO:0000256" key="9">
    <source>
        <dbReference type="ARBA" id="ARBA00023136"/>
    </source>
</evidence>
<dbReference type="InterPro" id="IPR044857">
    <property type="entry name" value="T7SS_EccB_R1"/>
</dbReference>
<feature type="transmembrane region" description="Helical" evidence="11">
    <location>
        <begin position="23"/>
        <end position="44"/>
    </location>
</feature>
<name>A0A840NS24_9PSEU</name>
<dbReference type="InterPro" id="IPR042485">
    <property type="entry name" value="T7SS_EccB_R3"/>
</dbReference>
<keyword evidence="13" id="KW-1185">Reference proteome</keyword>
<dbReference type="Pfam" id="PF05108">
    <property type="entry name" value="T7SS_ESX1_EccB"/>
    <property type="match status" value="1"/>
</dbReference>
<accession>A0A840NS24</accession>
<evidence type="ECO:0000256" key="11">
    <source>
        <dbReference type="SAM" id="Phobius"/>
    </source>
</evidence>
<organism evidence="12 13">
    <name type="scientific">Saccharopolyspora gloriosae</name>
    <dbReference type="NCBI Taxonomy" id="455344"/>
    <lineage>
        <taxon>Bacteria</taxon>
        <taxon>Bacillati</taxon>
        <taxon>Actinomycetota</taxon>
        <taxon>Actinomycetes</taxon>
        <taxon>Pseudonocardiales</taxon>
        <taxon>Pseudonocardiaceae</taxon>
        <taxon>Saccharopolyspora</taxon>
    </lineage>
</organism>
<comment type="similarity">
    <text evidence="2">Belongs to the EccB family.</text>
</comment>
<dbReference type="PANTHER" id="PTHR40765:SF2">
    <property type="entry name" value="ESX-2 SECRETION SYSTEM ATPASE ECCB2"/>
    <property type="match status" value="1"/>
</dbReference>
<keyword evidence="5" id="KW-0547">Nucleotide-binding</keyword>
<dbReference type="PANTHER" id="PTHR40765">
    <property type="entry name" value="ESX-2 SECRETION SYSTEM ATPASE ECCB2"/>
    <property type="match status" value="1"/>
</dbReference>
<feature type="region of interest" description="Disordered" evidence="10">
    <location>
        <begin position="479"/>
        <end position="508"/>
    </location>
</feature>
<evidence type="ECO:0000256" key="2">
    <source>
        <dbReference type="ARBA" id="ARBA00008149"/>
    </source>
</evidence>